<dbReference type="PhylomeDB" id="B4MDL0"/>
<dbReference type="eggNOG" id="KOG2421">
    <property type="taxonomic scope" value="Eukaryota"/>
</dbReference>
<proteinExistence type="predicted"/>
<dbReference type="Gene3D" id="2.60.40.10">
    <property type="entry name" value="Immunoglobulins"/>
    <property type="match status" value="1"/>
</dbReference>
<feature type="domain" description="CBM20" evidence="2">
    <location>
        <begin position="38"/>
        <end position="151"/>
    </location>
</feature>
<dbReference type="InterPro" id="IPR017946">
    <property type="entry name" value="PLC-like_Pdiesterase_TIM-brl"/>
</dbReference>
<gene>
    <name evidence="4" type="primary">Dvir\GJ16268</name>
    <name evidence="4" type="ORF">Dvir_GJ16268</name>
</gene>
<dbReference type="SUPFAM" id="SSF49452">
    <property type="entry name" value="Starch-binding domain-like"/>
    <property type="match status" value="1"/>
</dbReference>
<keyword evidence="1 4" id="KW-0378">Hydrolase</keyword>
<dbReference type="InterPro" id="IPR002044">
    <property type="entry name" value="CBM20"/>
</dbReference>
<dbReference type="AlphaFoldDB" id="B4MDL0"/>
<dbReference type="PROSITE" id="PS50007">
    <property type="entry name" value="PIPLC_X_DOMAIN"/>
    <property type="match status" value="1"/>
</dbReference>
<feature type="domain" description="GP-PDE" evidence="3">
    <location>
        <begin position="364"/>
        <end position="690"/>
    </location>
</feature>
<dbReference type="HOGENOM" id="CLU_013007_2_0_1"/>
<dbReference type="SUPFAM" id="SSF51695">
    <property type="entry name" value="PLC-like phosphodiesterases"/>
    <property type="match status" value="1"/>
</dbReference>
<dbReference type="InterPro" id="IPR051578">
    <property type="entry name" value="GDPD"/>
</dbReference>
<dbReference type="PROSITE" id="PS51166">
    <property type="entry name" value="CBM20"/>
    <property type="match status" value="1"/>
</dbReference>
<dbReference type="PANTHER" id="PTHR22958:SF1">
    <property type="entry name" value="GLYCEROPHOSPHOCHOLINE PHOSPHODIESTERASE GPCPD1"/>
    <property type="match status" value="1"/>
</dbReference>
<dbReference type="OMA" id="RWFFANE"/>
<dbReference type="Pfam" id="PF00686">
    <property type="entry name" value="CBM_20"/>
    <property type="match status" value="1"/>
</dbReference>
<evidence type="ECO:0000259" key="2">
    <source>
        <dbReference type="PROSITE" id="PS51166"/>
    </source>
</evidence>
<dbReference type="InterPro" id="IPR013783">
    <property type="entry name" value="Ig-like_fold"/>
</dbReference>
<dbReference type="InterPro" id="IPR013784">
    <property type="entry name" value="Carb-bd-like_fold"/>
</dbReference>
<dbReference type="EC" id="3.1.4.-" evidence="4"/>
<keyword evidence="5" id="KW-1185">Reference proteome</keyword>
<reference evidence="4 5" key="1">
    <citation type="journal article" date="2007" name="Nature">
        <title>Evolution of genes and genomes on the Drosophila phylogeny.</title>
        <authorList>
            <consortium name="Drosophila 12 Genomes Consortium"/>
            <person name="Clark A.G."/>
            <person name="Eisen M.B."/>
            <person name="Smith D.R."/>
            <person name="Bergman C.M."/>
            <person name="Oliver B."/>
            <person name="Markow T.A."/>
            <person name="Kaufman T.C."/>
            <person name="Kellis M."/>
            <person name="Gelbart W."/>
            <person name="Iyer V.N."/>
            <person name="Pollard D.A."/>
            <person name="Sackton T.B."/>
            <person name="Larracuente A.M."/>
            <person name="Singh N.D."/>
            <person name="Abad J.P."/>
            <person name="Abt D.N."/>
            <person name="Adryan B."/>
            <person name="Aguade M."/>
            <person name="Akashi H."/>
            <person name="Anderson W.W."/>
            <person name="Aquadro C.F."/>
            <person name="Ardell D.H."/>
            <person name="Arguello R."/>
            <person name="Artieri C.G."/>
            <person name="Barbash D.A."/>
            <person name="Barker D."/>
            <person name="Barsanti P."/>
            <person name="Batterham P."/>
            <person name="Batzoglou S."/>
            <person name="Begun D."/>
            <person name="Bhutkar A."/>
            <person name="Blanco E."/>
            <person name="Bosak S.A."/>
            <person name="Bradley R.K."/>
            <person name="Brand A.D."/>
            <person name="Brent M.R."/>
            <person name="Brooks A.N."/>
            <person name="Brown R.H."/>
            <person name="Butlin R.K."/>
            <person name="Caggese C."/>
            <person name="Calvi B.R."/>
            <person name="Bernardo de Carvalho A."/>
            <person name="Caspi A."/>
            <person name="Castrezana S."/>
            <person name="Celniker S.E."/>
            <person name="Chang J.L."/>
            <person name="Chapple C."/>
            <person name="Chatterji S."/>
            <person name="Chinwalla A."/>
            <person name="Civetta A."/>
            <person name="Clifton S.W."/>
            <person name="Comeron J.M."/>
            <person name="Costello J.C."/>
            <person name="Coyne J.A."/>
            <person name="Daub J."/>
            <person name="David R.G."/>
            <person name="Delcher A.L."/>
            <person name="Delehaunty K."/>
            <person name="Do C.B."/>
            <person name="Ebling H."/>
            <person name="Edwards K."/>
            <person name="Eickbush T."/>
            <person name="Evans J.D."/>
            <person name="Filipski A."/>
            <person name="Findeiss S."/>
            <person name="Freyhult E."/>
            <person name="Fulton L."/>
            <person name="Fulton R."/>
            <person name="Garcia A.C."/>
            <person name="Gardiner A."/>
            <person name="Garfield D.A."/>
            <person name="Garvin B.E."/>
            <person name="Gibson G."/>
            <person name="Gilbert D."/>
            <person name="Gnerre S."/>
            <person name="Godfrey J."/>
            <person name="Good R."/>
            <person name="Gotea V."/>
            <person name="Gravely B."/>
            <person name="Greenberg A.J."/>
            <person name="Griffiths-Jones S."/>
            <person name="Gross S."/>
            <person name="Guigo R."/>
            <person name="Gustafson E.A."/>
            <person name="Haerty W."/>
            <person name="Hahn M.W."/>
            <person name="Halligan D.L."/>
            <person name="Halpern A.L."/>
            <person name="Halter G.M."/>
            <person name="Han M.V."/>
            <person name="Heger A."/>
            <person name="Hillier L."/>
            <person name="Hinrichs A.S."/>
            <person name="Holmes I."/>
            <person name="Hoskins R.A."/>
            <person name="Hubisz M.J."/>
            <person name="Hultmark D."/>
            <person name="Huntley M.A."/>
            <person name="Jaffe D.B."/>
            <person name="Jagadeeshan S."/>
            <person name="Jeck W.R."/>
            <person name="Johnson J."/>
            <person name="Jones C.D."/>
            <person name="Jordan W.C."/>
            <person name="Karpen G.H."/>
            <person name="Kataoka E."/>
            <person name="Keightley P.D."/>
            <person name="Kheradpour P."/>
            <person name="Kirkness E.F."/>
            <person name="Koerich L.B."/>
            <person name="Kristiansen K."/>
            <person name="Kudrna D."/>
            <person name="Kulathinal R.J."/>
            <person name="Kumar S."/>
            <person name="Kwok R."/>
            <person name="Lander E."/>
            <person name="Langley C.H."/>
            <person name="Lapoint R."/>
            <person name="Lazzaro B.P."/>
            <person name="Lee S.J."/>
            <person name="Levesque L."/>
            <person name="Li R."/>
            <person name="Lin C.F."/>
            <person name="Lin M.F."/>
            <person name="Lindblad-Toh K."/>
            <person name="Llopart A."/>
            <person name="Long M."/>
            <person name="Low L."/>
            <person name="Lozovsky E."/>
            <person name="Lu J."/>
            <person name="Luo M."/>
            <person name="Machado C.A."/>
            <person name="Makalowski W."/>
            <person name="Marzo M."/>
            <person name="Matsuda M."/>
            <person name="Matzkin L."/>
            <person name="McAllister B."/>
            <person name="McBride C.S."/>
            <person name="McKernan B."/>
            <person name="McKernan K."/>
            <person name="Mendez-Lago M."/>
            <person name="Minx P."/>
            <person name="Mollenhauer M.U."/>
            <person name="Montooth K."/>
            <person name="Mount S.M."/>
            <person name="Mu X."/>
            <person name="Myers E."/>
            <person name="Negre B."/>
            <person name="Newfeld S."/>
            <person name="Nielsen R."/>
            <person name="Noor M.A."/>
            <person name="O'Grady P."/>
            <person name="Pachter L."/>
            <person name="Papaceit M."/>
            <person name="Parisi M.J."/>
            <person name="Parisi M."/>
            <person name="Parts L."/>
            <person name="Pedersen J.S."/>
            <person name="Pesole G."/>
            <person name="Phillippy A.M."/>
            <person name="Ponting C.P."/>
            <person name="Pop M."/>
            <person name="Porcelli D."/>
            <person name="Powell J.R."/>
            <person name="Prohaska S."/>
            <person name="Pruitt K."/>
            <person name="Puig M."/>
            <person name="Quesneville H."/>
            <person name="Ram K.R."/>
            <person name="Rand D."/>
            <person name="Rasmussen M.D."/>
            <person name="Reed L.K."/>
            <person name="Reenan R."/>
            <person name="Reily A."/>
            <person name="Remington K.A."/>
            <person name="Rieger T.T."/>
            <person name="Ritchie M.G."/>
            <person name="Robin C."/>
            <person name="Rogers Y.H."/>
            <person name="Rohde C."/>
            <person name="Rozas J."/>
            <person name="Rubenfield M.J."/>
            <person name="Ruiz A."/>
            <person name="Russo S."/>
            <person name="Salzberg S.L."/>
            <person name="Sanchez-Gracia A."/>
            <person name="Saranga D.J."/>
            <person name="Sato H."/>
            <person name="Schaeffer S.W."/>
            <person name="Schatz M.C."/>
            <person name="Schlenke T."/>
            <person name="Schwartz R."/>
            <person name="Segarra C."/>
            <person name="Singh R.S."/>
            <person name="Sirot L."/>
            <person name="Sirota M."/>
            <person name="Sisneros N.B."/>
            <person name="Smith C.D."/>
            <person name="Smith T.F."/>
            <person name="Spieth J."/>
            <person name="Stage D.E."/>
            <person name="Stark A."/>
            <person name="Stephan W."/>
            <person name="Strausberg R.L."/>
            <person name="Strempel S."/>
            <person name="Sturgill D."/>
            <person name="Sutton G."/>
            <person name="Sutton G.G."/>
            <person name="Tao W."/>
            <person name="Teichmann S."/>
            <person name="Tobari Y.N."/>
            <person name="Tomimura Y."/>
            <person name="Tsolas J.M."/>
            <person name="Valente V.L."/>
            <person name="Venter E."/>
            <person name="Venter J.C."/>
            <person name="Vicario S."/>
            <person name="Vieira F.G."/>
            <person name="Vilella A.J."/>
            <person name="Villasante A."/>
            <person name="Walenz B."/>
            <person name="Wang J."/>
            <person name="Wasserman M."/>
            <person name="Watts T."/>
            <person name="Wilson D."/>
            <person name="Wilson R.K."/>
            <person name="Wing R.A."/>
            <person name="Wolfner M.F."/>
            <person name="Wong A."/>
            <person name="Wong G.K."/>
            <person name="Wu C.I."/>
            <person name="Wu G."/>
            <person name="Yamamoto D."/>
            <person name="Yang H.P."/>
            <person name="Yang S.P."/>
            <person name="Yorke J.A."/>
            <person name="Yoshida K."/>
            <person name="Zdobnov E."/>
            <person name="Zhang P."/>
            <person name="Zhang Y."/>
            <person name="Zimin A.V."/>
            <person name="Baldwin J."/>
            <person name="Abdouelleil A."/>
            <person name="Abdulkadir J."/>
            <person name="Abebe A."/>
            <person name="Abera B."/>
            <person name="Abreu J."/>
            <person name="Acer S.C."/>
            <person name="Aftuck L."/>
            <person name="Alexander A."/>
            <person name="An P."/>
            <person name="Anderson E."/>
            <person name="Anderson S."/>
            <person name="Arachi H."/>
            <person name="Azer M."/>
            <person name="Bachantsang P."/>
            <person name="Barry A."/>
            <person name="Bayul T."/>
            <person name="Berlin A."/>
            <person name="Bessette D."/>
            <person name="Bloom T."/>
            <person name="Blye J."/>
            <person name="Boguslavskiy L."/>
            <person name="Bonnet C."/>
            <person name="Boukhgalter B."/>
            <person name="Bourzgui I."/>
            <person name="Brown A."/>
            <person name="Cahill P."/>
            <person name="Channer S."/>
            <person name="Cheshatsang Y."/>
            <person name="Chuda L."/>
            <person name="Citroen M."/>
            <person name="Collymore A."/>
            <person name="Cooke P."/>
            <person name="Costello M."/>
            <person name="D'Aco K."/>
            <person name="Daza R."/>
            <person name="De Haan G."/>
            <person name="DeGray S."/>
            <person name="DeMaso C."/>
            <person name="Dhargay N."/>
            <person name="Dooley K."/>
            <person name="Dooley E."/>
            <person name="Doricent M."/>
            <person name="Dorje P."/>
            <person name="Dorjee K."/>
            <person name="Dupes A."/>
            <person name="Elong R."/>
            <person name="Falk J."/>
            <person name="Farina A."/>
            <person name="Faro S."/>
            <person name="Ferguson D."/>
            <person name="Fisher S."/>
            <person name="Foley C.D."/>
            <person name="Franke A."/>
            <person name="Friedrich D."/>
            <person name="Gadbois L."/>
            <person name="Gearin G."/>
            <person name="Gearin C.R."/>
            <person name="Giannoukos G."/>
            <person name="Goode T."/>
            <person name="Graham J."/>
            <person name="Grandbois E."/>
            <person name="Grewal S."/>
            <person name="Gyaltsen K."/>
            <person name="Hafez N."/>
            <person name="Hagos B."/>
            <person name="Hall J."/>
            <person name="Henson C."/>
            <person name="Hollinger A."/>
            <person name="Honan T."/>
            <person name="Huard M.D."/>
            <person name="Hughes L."/>
            <person name="Hurhula B."/>
            <person name="Husby M.E."/>
            <person name="Kamat A."/>
            <person name="Kanga B."/>
            <person name="Kashin S."/>
            <person name="Khazanovich D."/>
            <person name="Kisner P."/>
            <person name="Lance K."/>
            <person name="Lara M."/>
            <person name="Lee W."/>
            <person name="Lennon N."/>
            <person name="Letendre F."/>
            <person name="LeVine R."/>
            <person name="Lipovsky A."/>
            <person name="Liu X."/>
            <person name="Liu J."/>
            <person name="Liu S."/>
            <person name="Lokyitsang T."/>
            <person name="Lokyitsang Y."/>
            <person name="Lubonja R."/>
            <person name="Lui A."/>
            <person name="MacDonald P."/>
            <person name="Magnisalis V."/>
            <person name="Maru K."/>
            <person name="Matthews C."/>
            <person name="McCusker W."/>
            <person name="McDonough S."/>
            <person name="Mehta T."/>
            <person name="Meldrim J."/>
            <person name="Meneus L."/>
            <person name="Mihai O."/>
            <person name="Mihalev A."/>
            <person name="Mihova T."/>
            <person name="Mittelman R."/>
            <person name="Mlenga V."/>
            <person name="Montmayeur A."/>
            <person name="Mulrain L."/>
            <person name="Navidi A."/>
            <person name="Naylor J."/>
            <person name="Negash T."/>
            <person name="Nguyen T."/>
            <person name="Nguyen N."/>
            <person name="Nicol R."/>
            <person name="Norbu C."/>
            <person name="Norbu N."/>
            <person name="Novod N."/>
            <person name="O'Neill B."/>
            <person name="Osman S."/>
            <person name="Markiewicz E."/>
            <person name="Oyono O.L."/>
            <person name="Patti C."/>
            <person name="Phunkhang P."/>
            <person name="Pierre F."/>
            <person name="Priest M."/>
            <person name="Raghuraman S."/>
            <person name="Rege F."/>
            <person name="Reyes R."/>
            <person name="Rise C."/>
            <person name="Rogov P."/>
            <person name="Ross K."/>
            <person name="Ryan E."/>
            <person name="Settipalli S."/>
            <person name="Shea T."/>
            <person name="Sherpa N."/>
            <person name="Shi L."/>
            <person name="Shih D."/>
            <person name="Sparrow T."/>
            <person name="Spaulding J."/>
            <person name="Stalker J."/>
            <person name="Stange-Thomann N."/>
            <person name="Stavropoulos S."/>
            <person name="Stone C."/>
            <person name="Strader C."/>
            <person name="Tesfaye S."/>
            <person name="Thomson T."/>
            <person name="Thoulutsang Y."/>
            <person name="Thoulutsang D."/>
            <person name="Topham K."/>
            <person name="Topping I."/>
            <person name="Tsamla T."/>
            <person name="Vassiliev H."/>
            <person name="Vo A."/>
            <person name="Wangchuk T."/>
            <person name="Wangdi T."/>
            <person name="Weiand M."/>
            <person name="Wilkinson J."/>
            <person name="Wilson A."/>
            <person name="Yadav S."/>
            <person name="Young G."/>
            <person name="Yu Q."/>
            <person name="Zembek L."/>
            <person name="Zhong D."/>
            <person name="Zimmer A."/>
            <person name="Zwirko Z."/>
            <person name="Jaffe D.B."/>
            <person name="Alvarez P."/>
            <person name="Brockman W."/>
            <person name="Butler J."/>
            <person name="Chin C."/>
            <person name="Gnerre S."/>
            <person name="Grabherr M."/>
            <person name="Kleber M."/>
            <person name="Mauceli E."/>
            <person name="MacCallum I."/>
        </authorList>
    </citation>
    <scope>NUCLEOTIDE SEQUENCE [LARGE SCALE GENOMIC DNA]</scope>
    <source>
        <strain evidence="5">Tucson 15010-1051.87</strain>
    </source>
</reference>
<dbReference type="Proteomes" id="UP000008792">
    <property type="component" value="Unassembled WGS sequence"/>
</dbReference>
<accession>B4MDL0</accession>
<dbReference type="SMR" id="B4MDL0"/>
<dbReference type="SMART" id="SM01065">
    <property type="entry name" value="CBM_2"/>
    <property type="match status" value="1"/>
</dbReference>
<evidence type="ECO:0000256" key="1">
    <source>
        <dbReference type="ARBA" id="ARBA00022801"/>
    </source>
</evidence>
<protein>
    <submittedName>
        <fullName evidence="4">Uncharacterized protein</fullName>
        <ecNumber evidence="4">3.1.4.-</ecNumber>
    </submittedName>
</protein>
<evidence type="ECO:0000313" key="5">
    <source>
        <dbReference type="Proteomes" id="UP000008792"/>
    </source>
</evidence>
<dbReference type="Gene3D" id="3.20.20.190">
    <property type="entry name" value="Phosphatidylinositol (PI) phosphodiesterase"/>
    <property type="match status" value="1"/>
</dbReference>
<dbReference type="Pfam" id="PF03009">
    <property type="entry name" value="GDPD"/>
    <property type="match status" value="1"/>
</dbReference>
<dbReference type="GO" id="GO:2001070">
    <property type="term" value="F:starch binding"/>
    <property type="evidence" value="ECO:0007669"/>
    <property type="project" value="InterPro"/>
</dbReference>
<dbReference type="KEGG" id="dvi:6635742"/>
<evidence type="ECO:0000259" key="3">
    <source>
        <dbReference type="PROSITE" id="PS51704"/>
    </source>
</evidence>
<organism evidence="4 5">
    <name type="scientific">Drosophila virilis</name>
    <name type="common">Fruit fly</name>
    <dbReference type="NCBI Taxonomy" id="7244"/>
    <lineage>
        <taxon>Eukaryota</taxon>
        <taxon>Metazoa</taxon>
        <taxon>Ecdysozoa</taxon>
        <taxon>Arthropoda</taxon>
        <taxon>Hexapoda</taxon>
        <taxon>Insecta</taxon>
        <taxon>Pterygota</taxon>
        <taxon>Neoptera</taxon>
        <taxon>Endopterygota</taxon>
        <taxon>Diptera</taxon>
        <taxon>Brachycera</taxon>
        <taxon>Muscomorpha</taxon>
        <taxon>Ephydroidea</taxon>
        <taxon>Drosophilidae</taxon>
        <taxon>Drosophila</taxon>
    </lineage>
</organism>
<dbReference type="InterPro" id="IPR030395">
    <property type="entry name" value="GP_PDE_dom"/>
</dbReference>
<dbReference type="OrthoDB" id="1058301at2759"/>
<dbReference type="EMBL" id="CH940661">
    <property type="protein sequence ID" value="EDW71271.1"/>
    <property type="molecule type" value="Genomic_DNA"/>
</dbReference>
<dbReference type="GO" id="GO:0047389">
    <property type="term" value="F:glycerophosphocholine phosphodiesterase activity"/>
    <property type="evidence" value="ECO:0007669"/>
    <property type="project" value="TreeGrafter"/>
</dbReference>
<dbReference type="PROSITE" id="PS51704">
    <property type="entry name" value="GP_PDE"/>
    <property type="match status" value="1"/>
</dbReference>
<sequence length="724" mass="83941">MHRWFFANEREECQPPAKELAAQPADEQEAAELTKEIVYTDWPFCVRIKMPLQGNEHMAISGNCDELGNWDPKQVYIMDPANCTCAGQCSCRKFESRVRIPRHKDIEYRYCIVGYDPLLDDVLIRFWEVMPQPRLIRPCHNMLKRCEHFGLEQGPDAVLKVDRGWATTETFVQFKIFNAPFIWLKQTPRLIYVYLQPMYETEPPDCGVRHLESLRLSTPILTRRRTTPPAQMDMQLAYTEVANLRYSCKLRYQPAAGACCGPADLQLFHCTLRHPRETIFRLDLYTFAYKCALDEPPYHYGYGFIQPEQLIGSEGQVRVKITCASTHRPLIEMNLTYLIIRPHESISCNLSVTYERFWREAHLALDIGHRGTGNTYRLGDNVHRENTLFSFKRAALHHADMVELDVHLTRDAQVVVYHDFVLKFAIGSAWGVEKLSGDHDVMVFPHEQLSRLRLLSMGGAKRGEHIVVPLQCFNYDELRLAQPLRYAASDGCSGDCDRHLESQLPFPLLSDVFDADRGGLPEQLGVIVELKWPQQDSKRRWQDQSSKPCFDRNFYVDTVLEVVFRLAGKRRIVFSSFNADICIMIRFKQNHYPVVLLLVDPEQPIQFLDQRVNRLEYGAFLAYIMEFFGLSLHTNTLLTQPLVLGLIRDLRMQSITWGTANSDLSHRDKMKRYGCVGVTYDRIDQRDQVGEEMLGFIYFIDSLATRNHIRNLLESERQIKCARP</sequence>
<name>B4MDL0_DROVI</name>
<dbReference type="STRING" id="7244.B4MDL0"/>
<dbReference type="InParanoid" id="B4MDL0"/>
<dbReference type="GO" id="GO:0046475">
    <property type="term" value="P:glycerophospholipid catabolic process"/>
    <property type="evidence" value="ECO:0007669"/>
    <property type="project" value="TreeGrafter"/>
</dbReference>
<dbReference type="PANTHER" id="PTHR22958">
    <property type="entry name" value="GLYCEROPHOSPHORYL DIESTER PHOSPHODIESTERASE"/>
    <property type="match status" value="1"/>
</dbReference>
<evidence type="ECO:0000313" key="4">
    <source>
        <dbReference type="EMBL" id="EDW71271.1"/>
    </source>
</evidence>